<sequence>MELTDDFNKPITSYESTCPLLLSAEYVQDPYLMVEAFFSFDTLAGHKRRLKEWYQYAMIESESTAEPGQYLFMHNQFVQLLQASYLIASAQLPYHSEQRRKINGRSFGSWLLIVQENHLVAGQYRRDEFEATELSLNYFNNPGQFVEDFATLANIRQLRYGLLEWLYAGLSQSNSINCLEKEYLFEQYGNMSKLRALKK</sequence>
<dbReference type="OrthoDB" id="767966at2"/>
<reference evidence="1 2" key="1">
    <citation type="submission" date="2016-10" db="EMBL/GenBank/DDBJ databases">
        <authorList>
            <person name="de Groot N.N."/>
        </authorList>
    </citation>
    <scope>NUCLEOTIDE SEQUENCE [LARGE SCALE GENOMIC DNA]</scope>
    <source>
        <strain evidence="1 2">DSM 18610</strain>
    </source>
</reference>
<gene>
    <name evidence="1" type="ORF">SAMN04488023_15127</name>
</gene>
<evidence type="ECO:0000313" key="1">
    <source>
        <dbReference type="EMBL" id="SES26260.1"/>
    </source>
</evidence>
<protein>
    <submittedName>
        <fullName evidence="1">Uncharacterized protein</fullName>
    </submittedName>
</protein>
<evidence type="ECO:0000313" key="2">
    <source>
        <dbReference type="Proteomes" id="UP000199572"/>
    </source>
</evidence>
<name>A0A1H9VWS7_9SPHI</name>
<keyword evidence="2" id="KW-1185">Reference proteome</keyword>
<accession>A0A1H9VWS7</accession>
<dbReference type="RefSeq" id="WP_090889432.1">
    <property type="nucleotide sequence ID" value="NZ_FOGG01000051.1"/>
</dbReference>
<dbReference type="Proteomes" id="UP000199572">
    <property type="component" value="Unassembled WGS sequence"/>
</dbReference>
<dbReference type="EMBL" id="FOGG01000051">
    <property type="protein sequence ID" value="SES26260.1"/>
    <property type="molecule type" value="Genomic_DNA"/>
</dbReference>
<proteinExistence type="predicted"/>
<dbReference type="AlphaFoldDB" id="A0A1H9VWS7"/>
<organism evidence="1 2">
    <name type="scientific">Pedobacter rhizosphaerae</name>
    <dbReference type="NCBI Taxonomy" id="390241"/>
    <lineage>
        <taxon>Bacteria</taxon>
        <taxon>Pseudomonadati</taxon>
        <taxon>Bacteroidota</taxon>
        <taxon>Sphingobacteriia</taxon>
        <taxon>Sphingobacteriales</taxon>
        <taxon>Sphingobacteriaceae</taxon>
        <taxon>Pedobacter</taxon>
    </lineage>
</organism>